<dbReference type="EMBL" id="WOWR01000022">
    <property type="protein sequence ID" value="KAF0253645.1"/>
    <property type="molecule type" value="Genomic_DNA"/>
</dbReference>
<feature type="domain" description="TniQ" evidence="1">
    <location>
        <begin position="10"/>
        <end position="164"/>
    </location>
</feature>
<dbReference type="RefSeq" id="WP_156859242.1">
    <property type="nucleotide sequence ID" value="NZ_WOWR01000022.1"/>
</dbReference>
<dbReference type="AlphaFoldDB" id="A0A7V8EF18"/>
<evidence type="ECO:0000259" key="2">
    <source>
        <dbReference type="Pfam" id="PF15978"/>
    </source>
</evidence>
<gene>
    <name evidence="3" type="ORF">GN299_16815</name>
</gene>
<dbReference type="Pfam" id="PF06527">
    <property type="entry name" value="TniQ"/>
    <property type="match status" value="1"/>
</dbReference>
<sequence>MNLKGKHLPFLHWLPDECLYSVCSRQHILWGNQSPTDTLSFLFGSGYKKFAHDFPSNLSLLIESAKSTWGTPEELISEHTIAPIFFPFQSSDHIQELKQALMGPKIGSMKYRLGLVTGRFGGAHPLKACVKCMATDRSVLGATYWHLSHQLPGVTTCPVHGVLLLESIENRQWSRGFQWLLPDELALSVTDQSAIDPATFEALQNMSELAVDLWKSGSSCQFDSTTVANVYKEAFSNFGRSQKSRDAAADRFAELCAMLKQHPPFTALPTTRKCAIGFISQMTRKPRGYCHPLKHLTLIWWLFGSLESFVKAYQHAANQQKLPGTSPSVKLNLNNSFVNPISAQIRRTGAPKPKKLFNDLKEKILRELMTGSSKKEVCVNFEISMSTVNRLLRLNPSVDEKIKIYFKLKKLEEQRTLWRCAVDKSPFASANVIKRSVPNVYAWLYRNDQSWLLSQTGSLPSGRAGNHVAIDWDARDENLCTLIKKVLVTSTTEPRKIRKRDLYQMVPSLFSSLEQKSHYPKTRQLVSEISQQ</sequence>
<name>A0A7V8EF18_PSEPU</name>
<proteinExistence type="predicted"/>
<evidence type="ECO:0000259" key="1">
    <source>
        <dbReference type="Pfam" id="PF06527"/>
    </source>
</evidence>
<organism evidence="3 4">
    <name type="scientific">Pseudomonas putida</name>
    <name type="common">Arthrobacter siderocapsulatus</name>
    <dbReference type="NCBI Taxonomy" id="303"/>
    <lineage>
        <taxon>Bacteria</taxon>
        <taxon>Pseudomonadati</taxon>
        <taxon>Pseudomonadota</taxon>
        <taxon>Gammaproteobacteria</taxon>
        <taxon>Pseudomonadales</taxon>
        <taxon>Pseudomonadaceae</taxon>
        <taxon>Pseudomonas</taxon>
    </lineage>
</organism>
<accession>A0A7V8EF18</accession>
<dbReference type="InterPro" id="IPR009492">
    <property type="entry name" value="TniQ"/>
</dbReference>
<dbReference type="Proteomes" id="UP000442695">
    <property type="component" value="Unassembled WGS sequence"/>
</dbReference>
<dbReference type="Pfam" id="PF15978">
    <property type="entry name" value="TnsD"/>
    <property type="match status" value="1"/>
</dbReference>
<evidence type="ECO:0000313" key="4">
    <source>
        <dbReference type="Proteomes" id="UP000442695"/>
    </source>
</evidence>
<comment type="caution">
    <text evidence="3">The sequence shown here is derived from an EMBL/GenBank/DDBJ whole genome shotgun (WGS) entry which is preliminary data.</text>
</comment>
<dbReference type="InterPro" id="IPR032750">
    <property type="entry name" value="TnsD_C"/>
</dbReference>
<protein>
    <recommendedName>
        <fullName evidence="5">Transposon Tn7 transposition protein TnsD C-termianl domain-containing protein</fullName>
    </recommendedName>
</protein>
<reference evidence="3 4" key="1">
    <citation type="submission" date="2019-12" db="EMBL/GenBank/DDBJ databases">
        <authorList>
            <person name="Woiski C."/>
        </authorList>
    </citation>
    <scope>NUCLEOTIDE SEQUENCE [LARGE SCALE GENOMIC DNA]</scope>
    <source>
        <strain evidence="3 4">BOE100</strain>
    </source>
</reference>
<evidence type="ECO:0008006" key="5">
    <source>
        <dbReference type="Google" id="ProtNLM"/>
    </source>
</evidence>
<evidence type="ECO:0000313" key="3">
    <source>
        <dbReference type="EMBL" id="KAF0253645.1"/>
    </source>
</evidence>
<feature type="domain" description="Transposon Tn7 transposition protein TnsD C-terminal" evidence="2">
    <location>
        <begin position="364"/>
        <end position="524"/>
    </location>
</feature>